<evidence type="ECO:0000313" key="4">
    <source>
        <dbReference type="Proteomes" id="UP000203589"/>
    </source>
</evidence>
<keyword evidence="3" id="KW-0032">Aminotransferase</keyword>
<gene>
    <name evidence="3" type="ORF">ANTHELSMS3_01339</name>
</gene>
<name>A0A222E255_9RHOB</name>
<keyword evidence="3" id="KW-0808">Transferase</keyword>
<dbReference type="GO" id="GO:0008453">
    <property type="term" value="F:alanine-glyoxylate transaminase activity"/>
    <property type="evidence" value="ECO:0007669"/>
    <property type="project" value="TreeGrafter"/>
</dbReference>
<dbReference type="GO" id="GO:0004760">
    <property type="term" value="F:L-serine-pyruvate transaminase activity"/>
    <property type="evidence" value="ECO:0007669"/>
    <property type="project" value="UniProtKB-EC"/>
</dbReference>
<proteinExistence type="predicted"/>
<dbReference type="PANTHER" id="PTHR21152:SF40">
    <property type="entry name" value="ALANINE--GLYOXYLATE AMINOTRANSFERASE"/>
    <property type="match status" value="1"/>
</dbReference>
<dbReference type="KEGG" id="aht:ANTHELSMS3_01339"/>
<keyword evidence="4" id="KW-1185">Reference proteome</keyword>
<dbReference type="InterPro" id="IPR015421">
    <property type="entry name" value="PyrdxlP-dep_Trfase_major"/>
</dbReference>
<dbReference type="EC" id="2.6.1.51" evidence="3"/>
<comment type="cofactor">
    <cofactor evidence="1">
        <name>pyridoxal 5'-phosphate</name>
        <dbReference type="ChEBI" id="CHEBI:597326"/>
    </cofactor>
</comment>
<organism evidence="3 4">
    <name type="scientific">Antarctobacter heliothermus</name>
    <dbReference type="NCBI Taxonomy" id="74033"/>
    <lineage>
        <taxon>Bacteria</taxon>
        <taxon>Pseudomonadati</taxon>
        <taxon>Pseudomonadota</taxon>
        <taxon>Alphaproteobacteria</taxon>
        <taxon>Rhodobacterales</taxon>
        <taxon>Roseobacteraceae</taxon>
        <taxon>Antarctobacter</taxon>
    </lineage>
</organism>
<dbReference type="GO" id="GO:0019265">
    <property type="term" value="P:glycine biosynthetic process, by transamination of glyoxylate"/>
    <property type="evidence" value="ECO:0007669"/>
    <property type="project" value="TreeGrafter"/>
</dbReference>
<evidence type="ECO:0000256" key="1">
    <source>
        <dbReference type="ARBA" id="ARBA00001933"/>
    </source>
</evidence>
<evidence type="ECO:0000256" key="2">
    <source>
        <dbReference type="ARBA" id="ARBA00022898"/>
    </source>
</evidence>
<dbReference type="PANTHER" id="PTHR21152">
    <property type="entry name" value="AMINOTRANSFERASE CLASS V"/>
    <property type="match status" value="1"/>
</dbReference>
<dbReference type="InterPro" id="IPR015424">
    <property type="entry name" value="PyrdxlP-dep_Trfase"/>
</dbReference>
<dbReference type="SUPFAM" id="SSF53383">
    <property type="entry name" value="PLP-dependent transferases"/>
    <property type="match status" value="1"/>
</dbReference>
<keyword evidence="3" id="KW-0670">Pyruvate</keyword>
<dbReference type="Proteomes" id="UP000203589">
    <property type="component" value="Chromosome"/>
</dbReference>
<dbReference type="Gene3D" id="3.40.640.10">
    <property type="entry name" value="Type I PLP-dependent aspartate aminotransferase-like (Major domain)"/>
    <property type="match status" value="1"/>
</dbReference>
<evidence type="ECO:0000313" key="3">
    <source>
        <dbReference type="EMBL" id="ASP20041.1"/>
    </source>
</evidence>
<dbReference type="EMBL" id="CP022540">
    <property type="protein sequence ID" value="ASP20041.1"/>
    <property type="molecule type" value="Genomic_DNA"/>
</dbReference>
<accession>A0A222E255</accession>
<sequence>MRKAGRHFLQIPGPSALSDRILSAISQQTINHRGADFSEVGQRALNGLKSIFKTDEHVFIYPASGTGAWEAALVNTLSSGERVLMFETGHFATKRKKLAQKLGRRPEFISGDWRRGAAPDKIEA</sequence>
<dbReference type="AlphaFoldDB" id="A0A222E255"/>
<reference evidence="3 4" key="1">
    <citation type="submission" date="2017-07" db="EMBL/GenBank/DDBJ databases">
        <title>Genome Sequence of Antarctobacter heliothermus Strain SMS3 Isolated from a culture of the Diatom Skeletonema marinoi.</title>
        <authorList>
            <person name="Topel M."/>
            <person name="Pinder M.I.M."/>
            <person name="Johansson O.N."/>
            <person name="Kourtchenko O."/>
            <person name="Godhe A."/>
            <person name="Clarke A.K."/>
        </authorList>
    </citation>
    <scope>NUCLEOTIDE SEQUENCE [LARGE SCALE GENOMIC DNA]</scope>
    <source>
        <strain evidence="3 4">SMS3</strain>
    </source>
</reference>
<keyword evidence="2" id="KW-0663">Pyridoxal phosphate</keyword>
<protein>
    <submittedName>
        <fullName evidence="3">Serine-pyruvate aminotransferase</fullName>
        <ecNumber evidence="3">2.6.1.51</ecNumber>
    </submittedName>
</protein>
<dbReference type="RefSeq" id="WP_198319892.1">
    <property type="nucleotide sequence ID" value="NZ_CP022540.1"/>
</dbReference>